<proteinExistence type="predicted"/>
<feature type="transmembrane region" description="Helical" evidence="2">
    <location>
        <begin position="94"/>
        <end position="118"/>
    </location>
</feature>
<evidence type="ECO:0000313" key="4">
    <source>
        <dbReference type="Proteomes" id="UP000727407"/>
    </source>
</evidence>
<feature type="transmembrane region" description="Helical" evidence="2">
    <location>
        <begin position="319"/>
        <end position="346"/>
    </location>
</feature>
<feature type="compositionally biased region" description="Polar residues" evidence="1">
    <location>
        <begin position="272"/>
        <end position="309"/>
    </location>
</feature>
<feature type="region of interest" description="Disordered" evidence="1">
    <location>
        <begin position="1"/>
        <end position="54"/>
    </location>
</feature>
<feature type="transmembrane region" description="Helical" evidence="2">
    <location>
        <begin position="169"/>
        <end position="189"/>
    </location>
</feature>
<evidence type="ECO:0000313" key="3">
    <source>
        <dbReference type="EMBL" id="KAF5893093.1"/>
    </source>
</evidence>
<feature type="non-terminal residue" evidence="3">
    <location>
        <position position="1"/>
    </location>
</feature>
<name>A0A8J4TRY6_CLAMG</name>
<keyword evidence="4" id="KW-1185">Reference proteome</keyword>
<feature type="compositionally biased region" description="Polar residues" evidence="1">
    <location>
        <begin position="1"/>
        <end position="38"/>
    </location>
</feature>
<evidence type="ECO:0000256" key="2">
    <source>
        <dbReference type="SAM" id="Phobius"/>
    </source>
</evidence>
<keyword evidence="2" id="KW-0472">Membrane</keyword>
<dbReference type="Proteomes" id="UP000727407">
    <property type="component" value="Unassembled WGS sequence"/>
</dbReference>
<keyword evidence="2" id="KW-0812">Transmembrane</keyword>
<feature type="region of interest" description="Disordered" evidence="1">
    <location>
        <begin position="267"/>
        <end position="310"/>
    </location>
</feature>
<feature type="non-terminal residue" evidence="3">
    <location>
        <position position="369"/>
    </location>
</feature>
<evidence type="ECO:0000256" key="1">
    <source>
        <dbReference type="SAM" id="MobiDB-lite"/>
    </source>
</evidence>
<dbReference type="AlphaFoldDB" id="A0A8J4TRY6"/>
<keyword evidence="2" id="KW-1133">Transmembrane helix</keyword>
<accession>A0A8J4TRY6</accession>
<organism evidence="3 4">
    <name type="scientific">Clarias magur</name>
    <name type="common">Asian catfish</name>
    <name type="synonym">Macropteronotus magur</name>
    <dbReference type="NCBI Taxonomy" id="1594786"/>
    <lineage>
        <taxon>Eukaryota</taxon>
        <taxon>Metazoa</taxon>
        <taxon>Chordata</taxon>
        <taxon>Craniata</taxon>
        <taxon>Vertebrata</taxon>
        <taxon>Euteleostomi</taxon>
        <taxon>Actinopterygii</taxon>
        <taxon>Neopterygii</taxon>
        <taxon>Teleostei</taxon>
        <taxon>Ostariophysi</taxon>
        <taxon>Siluriformes</taxon>
        <taxon>Clariidae</taxon>
        <taxon>Clarias</taxon>
    </lineage>
</organism>
<reference evidence="3" key="1">
    <citation type="submission" date="2020-07" db="EMBL/GenBank/DDBJ databases">
        <title>Clarias magur genome sequencing, assembly and annotation.</title>
        <authorList>
            <person name="Kushwaha B."/>
            <person name="Kumar R."/>
            <person name="Das P."/>
            <person name="Joshi C.G."/>
            <person name="Kumar D."/>
            <person name="Nagpure N.S."/>
            <person name="Pandey M."/>
            <person name="Agarwal S."/>
            <person name="Srivastava S."/>
            <person name="Singh M."/>
            <person name="Sahoo L."/>
            <person name="Jayasankar P."/>
            <person name="Meher P.K."/>
            <person name="Koringa P.G."/>
            <person name="Iquebal M.A."/>
            <person name="Das S.P."/>
            <person name="Bit A."/>
            <person name="Patnaik S."/>
            <person name="Patel N."/>
            <person name="Shah T.M."/>
            <person name="Hinsu A."/>
            <person name="Jena J.K."/>
        </authorList>
    </citation>
    <scope>NUCLEOTIDE SEQUENCE</scope>
    <source>
        <strain evidence="3">CIFAMagur01</strain>
        <tissue evidence="3">Testis</tissue>
    </source>
</reference>
<protein>
    <submittedName>
        <fullName evidence="3">Roundabout 2-like</fullName>
    </submittedName>
</protein>
<comment type="caution">
    <text evidence="3">The sequence shown here is derived from an EMBL/GenBank/DDBJ whole genome shotgun (WGS) entry which is preliminary data.</text>
</comment>
<sequence>IVTEKNNSTQMTLKGATSTGAPHQQNGTSETYSPRTSVGDNESSSEYDGSGGSHIKATTTQLTTVLHFSAVKDRNKMHVYESIEDLRTTVVTRVIVSILAGVTVVTVIGALLMCAFFFRKKTVKDRNKMHVYESIEDVRTTAVKDRNKMHVYESIEDLRTTAKESQYEAIYVLAGDPAISNLVYLLYAVGFTSTINNLSTTMTPATTSYSSTPSSSETDATVYVLHAVGFTSTINNMSTTMTPAATTSNSSTPSSSETDATVPITAERITEENNSTQMTLTGATSTGAPHQQNGTSETYSPRTSVGDNEFSSEYEGSDVIRVIVFALVGFTVVTVIGALLTCAFFFQKKTVKDKNKIHVYESIEDVRPT</sequence>
<dbReference type="EMBL" id="QNUK01000452">
    <property type="protein sequence ID" value="KAF5893093.1"/>
    <property type="molecule type" value="Genomic_DNA"/>
</dbReference>
<feature type="compositionally biased region" description="Low complexity" evidence="1">
    <location>
        <begin position="39"/>
        <end position="48"/>
    </location>
</feature>
<gene>
    <name evidence="3" type="ORF">DAT39_017190</name>
</gene>